<keyword evidence="2" id="KW-0132">Cell division</keyword>
<reference evidence="9 10" key="1">
    <citation type="submission" date="2019-09" db="EMBL/GenBank/DDBJ databases">
        <authorList>
            <person name="Brejova B."/>
        </authorList>
    </citation>
    <scope>NUCLEOTIDE SEQUENCE [LARGE SCALE GENOMIC DNA]</scope>
</reference>
<dbReference type="GO" id="GO:0034399">
    <property type="term" value="C:nuclear periphery"/>
    <property type="evidence" value="ECO:0007669"/>
    <property type="project" value="TreeGrafter"/>
</dbReference>
<evidence type="ECO:0000313" key="10">
    <source>
        <dbReference type="Proteomes" id="UP000398389"/>
    </source>
</evidence>
<dbReference type="InterPro" id="IPR036322">
    <property type="entry name" value="WD40_repeat_dom_sf"/>
</dbReference>
<dbReference type="PANTHER" id="PTHR13260">
    <property type="entry name" value="ANAPHASE PROMOTING COMPLEX SUBUNIT 4 APC4"/>
    <property type="match status" value="1"/>
</dbReference>
<evidence type="ECO:0000313" key="9">
    <source>
        <dbReference type="EMBL" id="VVT55570.1"/>
    </source>
</evidence>
<organism evidence="9 10">
    <name type="scientific">Magnusiomyces paraingens</name>
    <dbReference type="NCBI Taxonomy" id="2606893"/>
    <lineage>
        <taxon>Eukaryota</taxon>
        <taxon>Fungi</taxon>
        <taxon>Dikarya</taxon>
        <taxon>Ascomycota</taxon>
        <taxon>Saccharomycotina</taxon>
        <taxon>Dipodascomycetes</taxon>
        <taxon>Dipodascales</taxon>
        <taxon>Dipodascaceae</taxon>
        <taxon>Magnusiomyces</taxon>
    </lineage>
</organism>
<evidence type="ECO:0000259" key="7">
    <source>
        <dbReference type="Pfam" id="PF12894"/>
    </source>
</evidence>
<feature type="region of interest" description="Disordered" evidence="6">
    <location>
        <begin position="1"/>
        <end position="21"/>
    </location>
</feature>
<dbReference type="Pfam" id="PF12894">
    <property type="entry name" value="ANAPC4_WD40"/>
    <property type="match status" value="1"/>
</dbReference>
<dbReference type="InterPro" id="IPR024789">
    <property type="entry name" value="APC4"/>
</dbReference>
<dbReference type="InterPro" id="IPR024790">
    <property type="entry name" value="APC4_long_dom"/>
</dbReference>
<protein>
    <recommendedName>
        <fullName evidence="1">Anaphase-promoting complex subunit 4</fullName>
    </recommendedName>
</protein>
<dbReference type="AlphaFoldDB" id="A0A5E8C0U6"/>
<evidence type="ECO:0000259" key="8">
    <source>
        <dbReference type="Pfam" id="PF12896"/>
    </source>
</evidence>
<sequence length="819" mass="91799">MNSVPIRRSSQRHSLVSHQSGNFDGDDAGSVVLVTDFASIGTGVLPARISTTFMAWCPTIDMVALSYVPQSKSDENSENEETKTSTGHSGLAFYRLSGQQVWASVPTSKKGATVLNPVAISWNETGRMFVVALREGGCKVYSSNTGKLMFTVHHKHTYVSVSWSTFRFSEDVLTASPFKKLVNAATSPLRHLPKLSLSPMVASGGPTQQQQQQQQRQYDTMYATRSVLEEIIHSKQDTDNFEMSVIFCGDKTGNLSISLFGTFNIGSVSVGTDAEITTIAPFPGIPQESVVLTKAQDGTQSLYSISLDFFKRYGLYLCDGTLIPTQVCALLEYLRTEIYAVQGEIKSMVDAHSAFYKELIAVAPTPSIALFELVMPALIDSLVTGIPAKHIVPWMTQSVKEKGLKRWRKDCLHGYEAVRRRLFVHVLPCCERLILLYSHIRGVARWEERGEMLNLDAALLDKAVEQVSTLMREVNNYMWDMNAEFVLFRSYANWIDILYEQVTKTPLKENPGEGPRVAQTVKVAEYINIHLPVIEQVPPFGQTAADEPKSLEGMFEELYGTTGQVFEKVKKAMRDQVKVIPVQVLGGTVVCVRSVLEPSSNENEPSKRWCYIMVQYETRQCEVMVIKTLIGGNKMEAIRVDVSMEGMVQRVEQVEFIDDEDVMVLVVTDGKDDDDDAKPRATMISFCYRDLFYMEVESKDLEAKNGAEGVDLVPVEIKRSREFPREEEDEESGMSSKPGTAETKVFNEFEEADDEGKRAQMVERGFVPAQFAVNGALGRRVGCLLERDQRRYIFFDIDGEEYEEMDEEMGDDDKENGSL</sequence>
<keyword evidence="5" id="KW-0131">Cell cycle</keyword>
<dbReference type="GO" id="GO:0070979">
    <property type="term" value="P:protein K11-linked ubiquitination"/>
    <property type="evidence" value="ECO:0007669"/>
    <property type="project" value="TreeGrafter"/>
</dbReference>
<keyword evidence="10" id="KW-1185">Reference proteome</keyword>
<feature type="domain" description="Anaphase-promoting complex subunit 4 long" evidence="8">
    <location>
        <begin position="303"/>
        <end position="502"/>
    </location>
</feature>
<evidence type="ECO:0000256" key="6">
    <source>
        <dbReference type="SAM" id="MobiDB-lite"/>
    </source>
</evidence>
<dbReference type="RefSeq" id="XP_031855259.1">
    <property type="nucleotide sequence ID" value="XM_031999368.1"/>
</dbReference>
<evidence type="ECO:0000256" key="4">
    <source>
        <dbReference type="ARBA" id="ARBA00022786"/>
    </source>
</evidence>
<dbReference type="SUPFAM" id="SSF50978">
    <property type="entry name" value="WD40 repeat-like"/>
    <property type="match status" value="1"/>
</dbReference>
<evidence type="ECO:0000256" key="1">
    <source>
        <dbReference type="ARBA" id="ARBA00016067"/>
    </source>
</evidence>
<feature type="region of interest" description="Disordered" evidence="6">
    <location>
        <begin position="721"/>
        <end position="742"/>
    </location>
</feature>
<dbReference type="OrthoDB" id="2110451at2759"/>
<gene>
    <name evidence="9" type="ORF">SAPINGB_P004653</name>
</gene>
<dbReference type="GO" id="GO:0031145">
    <property type="term" value="P:anaphase-promoting complex-dependent catabolic process"/>
    <property type="evidence" value="ECO:0007669"/>
    <property type="project" value="InterPro"/>
</dbReference>
<dbReference type="GO" id="GO:0005680">
    <property type="term" value="C:anaphase-promoting complex"/>
    <property type="evidence" value="ECO:0007669"/>
    <property type="project" value="InterPro"/>
</dbReference>
<feature type="domain" description="Anaphase-promoting complex subunit 4-like WD40" evidence="7">
    <location>
        <begin position="89"/>
        <end position="164"/>
    </location>
</feature>
<dbReference type="Pfam" id="PF12896">
    <property type="entry name" value="ANAPC4"/>
    <property type="match status" value="1"/>
</dbReference>
<feature type="compositionally biased region" description="Polar residues" evidence="6">
    <location>
        <begin position="12"/>
        <end position="21"/>
    </location>
</feature>
<dbReference type="GO" id="GO:0051301">
    <property type="term" value="P:cell division"/>
    <property type="evidence" value="ECO:0007669"/>
    <property type="project" value="UniProtKB-KW"/>
</dbReference>
<evidence type="ECO:0000256" key="2">
    <source>
        <dbReference type="ARBA" id="ARBA00022618"/>
    </source>
</evidence>
<name>A0A5E8C0U6_9ASCO</name>
<dbReference type="GeneID" id="43583468"/>
<accession>A0A5E8C0U6</accession>
<dbReference type="InterPro" id="IPR024977">
    <property type="entry name" value="Apc4-like_WD40_dom"/>
</dbReference>
<dbReference type="Proteomes" id="UP000398389">
    <property type="component" value="Unassembled WGS sequence"/>
</dbReference>
<dbReference type="EMBL" id="CABVLU010000003">
    <property type="protein sequence ID" value="VVT55570.1"/>
    <property type="molecule type" value="Genomic_DNA"/>
</dbReference>
<keyword evidence="3" id="KW-0498">Mitosis</keyword>
<evidence type="ECO:0000256" key="5">
    <source>
        <dbReference type="ARBA" id="ARBA00023306"/>
    </source>
</evidence>
<evidence type="ECO:0000256" key="3">
    <source>
        <dbReference type="ARBA" id="ARBA00022776"/>
    </source>
</evidence>
<proteinExistence type="predicted"/>
<keyword evidence="4" id="KW-0833">Ubl conjugation pathway</keyword>
<dbReference type="PANTHER" id="PTHR13260:SF0">
    <property type="entry name" value="ANAPHASE-PROMOTING COMPLEX SUBUNIT 4"/>
    <property type="match status" value="1"/>
</dbReference>